<name>A0ABN1L958_9GAMM</name>
<proteinExistence type="predicted"/>
<dbReference type="EMBL" id="BAAAFA010000009">
    <property type="protein sequence ID" value="GAA0820609.1"/>
    <property type="molecule type" value="Genomic_DNA"/>
</dbReference>
<dbReference type="Proteomes" id="UP001500021">
    <property type="component" value="Unassembled WGS sequence"/>
</dbReference>
<organism evidence="1 2">
    <name type="scientific">Colwellia asteriadis</name>
    <dbReference type="NCBI Taxonomy" id="517723"/>
    <lineage>
        <taxon>Bacteria</taxon>
        <taxon>Pseudomonadati</taxon>
        <taxon>Pseudomonadota</taxon>
        <taxon>Gammaproteobacteria</taxon>
        <taxon>Alteromonadales</taxon>
        <taxon>Colwelliaceae</taxon>
        <taxon>Colwellia</taxon>
    </lineage>
</organism>
<reference evidence="1 2" key="1">
    <citation type="journal article" date="2019" name="Int. J. Syst. Evol. Microbiol.">
        <title>The Global Catalogue of Microorganisms (GCM) 10K type strain sequencing project: providing services to taxonomists for standard genome sequencing and annotation.</title>
        <authorList>
            <consortium name="The Broad Institute Genomics Platform"/>
            <consortium name="The Broad Institute Genome Sequencing Center for Infectious Disease"/>
            <person name="Wu L."/>
            <person name="Ma J."/>
        </authorList>
    </citation>
    <scope>NUCLEOTIDE SEQUENCE [LARGE SCALE GENOMIC DNA]</scope>
    <source>
        <strain evidence="1 2">JCM 15608</strain>
    </source>
</reference>
<sequence length="55" mass="6511">MNIDYFMFIKKKSLGFVTLAMLCLTMVLCYVGYFTLTTVKKFTNYMQKKYAENKS</sequence>
<keyword evidence="2" id="KW-1185">Reference proteome</keyword>
<evidence type="ECO:0000313" key="1">
    <source>
        <dbReference type="EMBL" id="GAA0820609.1"/>
    </source>
</evidence>
<comment type="caution">
    <text evidence="1">The sequence shown here is derived from an EMBL/GenBank/DDBJ whole genome shotgun (WGS) entry which is preliminary data.</text>
</comment>
<accession>A0ABN1L958</accession>
<protein>
    <submittedName>
        <fullName evidence="1">Uncharacterized protein</fullName>
    </submittedName>
</protein>
<gene>
    <name evidence="1" type="ORF">GCM10009111_26360</name>
</gene>
<evidence type="ECO:0000313" key="2">
    <source>
        <dbReference type="Proteomes" id="UP001500021"/>
    </source>
</evidence>